<dbReference type="FunFam" id="3.40.50.2000:FF:000023">
    <property type="entry name" value="ADP-heptose--LPS heptosyltransferase II"/>
    <property type="match status" value="1"/>
</dbReference>
<dbReference type="SUPFAM" id="SSF53756">
    <property type="entry name" value="UDP-Glycosyltransferase/glycogen phosphorylase"/>
    <property type="match status" value="1"/>
</dbReference>
<dbReference type="Proteomes" id="UP000652567">
    <property type="component" value="Unassembled WGS sequence"/>
</dbReference>
<protein>
    <recommendedName>
        <fullName evidence="4">lipopolysaccharide heptosyltransferase II</fullName>
        <ecNumber evidence="4">2.4.99.24</ecNumber>
    </recommendedName>
</protein>
<dbReference type="PANTHER" id="PTHR30160">
    <property type="entry name" value="TETRAACYLDISACCHARIDE 4'-KINASE-RELATED"/>
    <property type="match status" value="1"/>
</dbReference>
<dbReference type="EC" id="2.4.99.24" evidence="4"/>
<evidence type="ECO:0000256" key="1">
    <source>
        <dbReference type="ARBA" id="ARBA00022676"/>
    </source>
</evidence>
<sequence>MASSDPASILIVGPAWIGDMVMAQSLFKVLKQRNPHVRLDVLASPWTLPLLSRMPEVDNTIEMPLGHGALDFGTRRKLGEFLSGIGYEQAIVLPNSFKSALVPAFAGIPERTGWRGEMRYFLINDIRLLSKRRYPKMVQRYLALAYPPDAALPEKYPWPALRVDPLAIPQLLTKFALSDERPVLILCPGAEFGPAKRWPEAYFAQVAAQKIAEGWQVWLLGSAKDQPVAQSICDLVPSASRAHCLNLAGVTRLDEAIDLMSMASAVVSNDSGLMHVAAALARPMVVVYGSTSPDFTPPLADAVKVLSVPVDCGPCFKRECPKGHLRCLNDLLPERVLRALDELVVQSPATLLG</sequence>
<dbReference type="EMBL" id="PRDL01000001">
    <property type="protein sequence ID" value="MBE8716232.1"/>
    <property type="molecule type" value="Genomic_DNA"/>
</dbReference>
<evidence type="ECO:0000256" key="2">
    <source>
        <dbReference type="ARBA" id="ARBA00022679"/>
    </source>
</evidence>
<dbReference type="PANTHER" id="PTHR30160:SF7">
    <property type="entry name" value="ADP-HEPTOSE--LPS HEPTOSYLTRANSFERASE 2"/>
    <property type="match status" value="1"/>
</dbReference>
<evidence type="ECO:0000256" key="4">
    <source>
        <dbReference type="ARBA" id="ARBA00044042"/>
    </source>
</evidence>
<evidence type="ECO:0000256" key="3">
    <source>
        <dbReference type="ARBA" id="ARBA00043995"/>
    </source>
</evidence>
<dbReference type="InterPro" id="IPR002201">
    <property type="entry name" value="Glyco_trans_9"/>
</dbReference>
<dbReference type="RefSeq" id="WP_193907149.1">
    <property type="nucleotide sequence ID" value="NZ_PRDL01000001.1"/>
</dbReference>
<name>A0A928YSY3_9GAMM</name>
<comment type="caution">
    <text evidence="6">The sequence shown here is derived from an EMBL/GenBank/DDBJ whole genome shotgun (WGS) entry which is preliminary data.</text>
</comment>
<keyword evidence="2" id="KW-0808">Transferase</keyword>
<proteinExistence type="inferred from homology"/>
<evidence type="ECO:0000256" key="5">
    <source>
        <dbReference type="ARBA" id="ARBA00047503"/>
    </source>
</evidence>
<comment type="catalytic activity">
    <reaction evidence="5">
        <text>an L-alpha-D-Hep-(1-&gt;5)-[alpha-Kdo-(2-&gt;4)]-alpha-Kdo-(2-&gt;6)-lipid A + ADP-L-glycero-beta-D-manno-heptose = an L-alpha-D-Hep-(1-&gt;3)-L-alpha-D-Hep-(1-&gt;5)-[alpha-Kdo-(2-&gt;4)]-alpha-Kdo-(2-&gt;6)-lipid A + ADP + H(+)</text>
        <dbReference type="Rhea" id="RHEA:74071"/>
        <dbReference type="ChEBI" id="CHEBI:15378"/>
        <dbReference type="ChEBI" id="CHEBI:61506"/>
        <dbReference type="ChEBI" id="CHEBI:193068"/>
        <dbReference type="ChEBI" id="CHEBI:193069"/>
        <dbReference type="ChEBI" id="CHEBI:456216"/>
        <dbReference type="EC" id="2.4.99.24"/>
    </reaction>
</comment>
<organism evidence="6 7">
    <name type="scientific">Cellvibrio polysaccharolyticus</name>
    <dbReference type="NCBI Taxonomy" id="2082724"/>
    <lineage>
        <taxon>Bacteria</taxon>
        <taxon>Pseudomonadati</taxon>
        <taxon>Pseudomonadota</taxon>
        <taxon>Gammaproteobacteria</taxon>
        <taxon>Cellvibrionales</taxon>
        <taxon>Cellvibrionaceae</taxon>
        <taxon>Cellvibrio</taxon>
    </lineage>
</organism>
<dbReference type="NCBIfam" id="TIGR02195">
    <property type="entry name" value="heptsyl_trn_II"/>
    <property type="match status" value="1"/>
</dbReference>
<evidence type="ECO:0000313" key="7">
    <source>
        <dbReference type="Proteomes" id="UP000652567"/>
    </source>
</evidence>
<dbReference type="GO" id="GO:0008713">
    <property type="term" value="F:ADP-heptose-lipopolysaccharide heptosyltransferase activity"/>
    <property type="evidence" value="ECO:0007669"/>
    <property type="project" value="UniProtKB-EC"/>
</dbReference>
<dbReference type="Gene3D" id="3.40.50.2000">
    <property type="entry name" value="Glycogen Phosphorylase B"/>
    <property type="match status" value="2"/>
</dbReference>
<keyword evidence="7" id="KW-1185">Reference proteome</keyword>
<evidence type="ECO:0000313" key="6">
    <source>
        <dbReference type="EMBL" id="MBE8716232.1"/>
    </source>
</evidence>
<accession>A0A928YSY3</accession>
<dbReference type="InterPro" id="IPR051199">
    <property type="entry name" value="LPS_LOS_Heptosyltrfase"/>
</dbReference>
<gene>
    <name evidence="6" type="primary">waaF</name>
    <name evidence="6" type="ORF">C4F51_03420</name>
</gene>
<dbReference type="AlphaFoldDB" id="A0A928YSY3"/>
<reference evidence="6" key="1">
    <citation type="submission" date="2018-07" db="EMBL/GenBank/DDBJ databases">
        <title>Genome assembly of strain Ka43.</title>
        <authorList>
            <person name="Kukolya J."/>
            <person name="Nagy I."/>
            <person name="Horvath B."/>
            <person name="Toth A."/>
        </authorList>
    </citation>
    <scope>NUCLEOTIDE SEQUENCE</scope>
    <source>
        <strain evidence="6">KB43</strain>
    </source>
</reference>
<dbReference type="InterPro" id="IPR011910">
    <property type="entry name" value="RfaF"/>
</dbReference>
<dbReference type="Pfam" id="PF01075">
    <property type="entry name" value="Glyco_transf_9"/>
    <property type="match status" value="1"/>
</dbReference>
<dbReference type="CDD" id="cd03789">
    <property type="entry name" value="GT9_LPS_heptosyltransferase"/>
    <property type="match status" value="1"/>
</dbReference>
<dbReference type="GO" id="GO:0005829">
    <property type="term" value="C:cytosol"/>
    <property type="evidence" value="ECO:0007669"/>
    <property type="project" value="TreeGrafter"/>
</dbReference>
<dbReference type="GO" id="GO:0009244">
    <property type="term" value="P:lipopolysaccharide core region biosynthetic process"/>
    <property type="evidence" value="ECO:0007669"/>
    <property type="project" value="TreeGrafter"/>
</dbReference>
<keyword evidence="1" id="KW-0328">Glycosyltransferase</keyword>
<comment type="similarity">
    <text evidence="3">Belongs to the glycosyltransferase 9 family.</text>
</comment>